<dbReference type="EMBL" id="WVIC01000043">
    <property type="protein sequence ID" value="NCJ08187.1"/>
    <property type="molecule type" value="Genomic_DNA"/>
</dbReference>
<feature type="transmembrane region" description="Helical" evidence="1">
    <location>
        <begin position="46"/>
        <end position="71"/>
    </location>
</feature>
<dbReference type="RefSeq" id="WP_161826664.1">
    <property type="nucleotide sequence ID" value="NZ_WVIC01000043.1"/>
</dbReference>
<evidence type="ECO:0000313" key="3">
    <source>
        <dbReference type="Proteomes" id="UP000607397"/>
    </source>
</evidence>
<keyword evidence="1" id="KW-0472">Membrane</keyword>
<dbReference type="InterPro" id="IPR007403">
    <property type="entry name" value="DUF456"/>
</dbReference>
<feature type="transmembrane region" description="Helical" evidence="1">
    <location>
        <begin position="106"/>
        <end position="124"/>
    </location>
</feature>
<keyword evidence="3" id="KW-1185">Reference proteome</keyword>
<sequence>MLWLYWSLVALMGVGVFGAVIPGVPGTSIIVVAIALWGFTHGFAGVWLPLGVAIAIFILSSAVDFLATFWGLKKAGASHWGQVGAILGLIAGVLGFLPALPVGGPLLGLLIGPFLGALIGEFLYCRDLRIALKAAIAVIVTTLIGNIIQGFLALGAVIVFLVTTWPLGS</sequence>
<dbReference type="PANTHER" id="PTHR39165:SF1">
    <property type="entry name" value="DUF456 DOMAIN-CONTAINING PROTEIN"/>
    <property type="match status" value="1"/>
</dbReference>
<comment type="caution">
    <text evidence="2">The sequence shown here is derived from an EMBL/GenBank/DDBJ whole genome shotgun (WGS) entry which is preliminary data.</text>
</comment>
<evidence type="ECO:0000256" key="1">
    <source>
        <dbReference type="SAM" id="Phobius"/>
    </source>
</evidence>
<organism evidence="2 3">
    <name type="scientific">Petrachloros mirabilis ULC683</name>
    <dbReference type="NCBI Taxonomy" id="2781853"/>
    <lineage>
        <taxon>Bacteria</taxon>
        <taxon>Bacillati</taxon>
        <taxon>Cyanobacteriota</taxon>
        <taxon>Cyanophyceae</taxon>
        <taxon>Synechococcales</taxon>
        <taxon>Petrachlorosaceae</taxon>
        <taxon>Petrachloros</taxon>
        <taxon>Petrachloros mirabilis</taxon>
    </lineage>
</organism>
<evidence type="ECO:0000313" key="2">
    <source>
        <dbReference type="EMBL" id="NCJ08187.1"/>
    </source>
</evidence>
<name>A0A8K2A1N0_9CYAN</name>
<dbReference type="Pfam" id="PF04306">
    <property type="entry name" value="DUF456"/>
    <property type="match status" value="1"/>
</dbReference>
<feature type="transmembrane region" description="Helical" evidence="1">
    <location>
        <begin position="136"/>
        <end position="162"/>
    </location>
</feature>
<gene>
    <name evidence="2" type="ORF">GS597_17060</name>
</gene>
<reference evidence="2" key="1">
    <citation type="submission" date="2019-12" db="EMBL/GenBank/DDBJ databases">
        <title>High-Quality draft genome sequences of three cyanobacteria isolated from the limestone walls of the Old Cathedral of Coimbra.</title>
        <authorList>
            <person name="Tiago I."/>
            <person name="Soares F."/>
            <person name="Portugal A."/>
        </authorList>
    </citation>
    <scope>NUCLEOTIDE SEQUENCE [LARGE SCALE GENOMIC DNA]</scope>
    <source>
        <strain evidence="2">C</strain>
    </source>
</reference>
<feature type="transmembrane region" description="Helical" evidence="1">
    <location>
        <begin position="83"/>
        <end position="100"/>
    </location>
</feature>
<keyword evidence="1" id="KW-1133">Transmembrane helix</keyword>
<dbReference type="PANTHER" id="PTHR39165">
    <property type="entry name" value="IG HYPOTHETICAL 17883"/>
    <property type="match status" value="1"/>
</dbReference>
<protein>
    <submittedName>
        <fullName evidence="2">DUF456 family protein</fullName>
    </submittedName>
</protein>
<dbReference type="AlphaFoldDB" id="A0A8K2A1N0"/>
<accession>A0A8K2A1N0</accession>
<feature type="transmembrane region" description="Helical" evidence="1">
    <location>
        <begin position="7"/>
        <end position="40"/>
    </location>
</feature>
<proteinExistence type="predicted"/>
<keyword evidence="1" id="KW-0812">Transmembrane</keyword>
<dbReference type="Proteomes" id="UP000607397">
    <property type="component" value="Unassembled WGS sequence"/>
</dbReference>